<gene>
    <name evidence="2" type="ORF">E8E12_002041</name>
</gene>
<dbReference type="Pfam" id="PF11917">
    <property type="entry name" value="DUF3435"/>
    <property type="match status" value="1"/>
</dbReference>
<dbReference type="InterPro" id="IPR021842">
    <property type="entry name" value="DUF3435"/>
</dbReference>
<comment type="caution">
    <text evidence="2">The sequence shown here is derived from an EMBL/GenBank/DDBJ whole genome shotgun (WGS) entry which is preliminary data.</text>
</comment>
<name>A0A9P4WHT0_9PLEO</name>
<proteinExistence type="predicted"/>
<dbReference type="EMBL" id="SWKV01000094">
    <property type="protein sequence ID" value="KAF3032713.1"/>
    <property type="molecule type" value="Genomic_DNA"/>
</dbReference>
<protein>
    <submittedName>
        <fullName evidence="2">Uncharacterized protein</fullName>
    </submittedName>
</protein>
<accession>A0A9P4WHT0</accession>
<dbReference type="OrthoDB" id="3943630at2759"/>
<keyword evidence="3" id="KW-1185">Reference proteome</keyword>
<sequence>MNGERKHEPSIIYYDIASLVTTSFSLLEMSLCRIAQSLDKGASNSHAPAIPALEAFDYNPKPSLILRCDTFNNAIKGLAQKSGYEENLSADCFRRAYTKNVARSTTVAETRTGLGQQSDQALGHYLSGMVFLDSQSVIRNRPQRTDLLGKHTSMMATRKLCAPQPPGSQLDGPIRDLALPSAEGDDLIVEFSSMTPSERYERRRQSRKKAFRKEREKSFDDDQPKKHKMLSIPQCSPSR</sequence>
<dbReference type="Proteomes" id="UP000758155">
    <property type="component" value="Unassembled WGS sequence"/>
</dbReference>
<organism evidence="2 3">
    <name type="scientific">Didymella heteroderae</name>
    <dbReference type="NCBI Taxonomy" id="1769908"/>
    <lineage>
        <taxon>Eukaryota</taxon>
        <taxon>Fungi</taxon>
        <taxon>Dikarya</taxon>
        <taxon>Ascomycota</taxon>
        <taxon>Pezizomycotina</taxon>
        <taxon>Dothideomycetes</taxon>
        <taxon>Pleosporomycetidae</taxon>
        <taxon>Pleosporales</taxon>
        <taxon>Pleosporineae</taxon>
        <taxon>Didymellaceae</taxon>
        <taxon>Didymella</taxon>
    </lineage>
</organism>
<feature type="region of interest" description="Disordered" evidence="1">
    <location>
        <begin position="191"/>
        <end position="239"/>
    </location>
</feature>
<feature type="compositionally biased region" description="Basic and acidic residues" evidence="1">
    <location>
        <begin position="213"/>
        <end position="224"/>
    </location>
</feature>
<dbReference type="AlphaFoldDB" id="A0A9P4WHT0"/>
<evidence type="ECO:0000313" key="3">
    <source>
        <dbReference type="Proteomes" id="UP000758155"/>
    </source>
</evidence>
<reference evidence="2" key="1">
    <citation type="submission" date="2019-04" db="EMBL/GenBank/DDBJ databases">
        <title>Sequencing of skin fungus with MAO and IRED activity.</title>
        <authorList>
            <person name="Marsaioli A.J."/>
            <person name="Bonatto J.M.C."/>
            <person name="Reis Junior O."/>
        </authorList>
    </citation>
    <scope>NUCLEOTIDE SEQUENCE</scope>
    <source>
        <strain evidence="2">28M1</strain>
    </source>
</reference>
<evidence type="ECO:0000313" key="2">
    <source>
        <dbReference type="EMBL" id="KAF3032713.1"/>
    </source>
</evidence>
<evidence type="ECO:0000256" key="1">
    <source>
        <dbReference type="SAM" id="MobiDB-lite"/>
    </source>
</evidence>